<protein>
    <submittedName>
        <fullName evidence="2">DNA-binding domain-containing protein</fullName>
    </submittedName>
</protein>
<keyword evidence="3" id="KW-1185">Reference proteome</keyword>
<organism evidence="2 3">
    <name type="scientific">Shinella oryzae</name>
    <dbReference type="NCBI Taxonomy" id="2871820"/>
    <lineage>
        <taxon>Bacteria</taxon>
        <taxon>Pseudomonadati</taxon>
        <taxon>Pseudomonadota</taxon>
        <taxon>Alphaproteobacteria</taxon>
        <taxon>Hyphomicrobiales</taxon>
        <taxon>Rhizobiaceae</taxon>
        <taxon>Shinella</taxon>
    </lineage>
</organism>
<dbReference type="InterPro" id="IPR044922">
    <property type="entry name" value="DUF2063_N_sf"/>
</dbReference>
<reference evidence="2 3" key="1">
    <citation type="submission" date="2023-08" db="EMBL/GenBank/DDBJ databases">
        <title>Pathogen: clinical or host-associated sample.</title>
        <authorList>
            <person name="Hergert J."/>
            <person name="Casey R."/>
            <person name="Wagner J."/>
            <person name="Young E.L."/>
            <person name="Oakeson K.F."/>
        </authorList>
    </citation>
    <scope>NUCLEOTIDE SEQUENCE [LARGE SCALE GENOMIC DNA]</scope>
    <source>
        <strain evidence="2 3">UPHL-collab-2</strain>
        <plasmid evidence="2 3">unnamed1</plasmid>
    </source>
</reference>
<keyword evidence="2" id="KW-0614">Plasmid</keyword>
<dbReference type="Proteomes" id="UP001225788">
    <property type="component" value="Plasmid unnamed1"/>
</dbReference>
<evidence type="ECO:0000259" key="1">
    <source>
        <dbReference type="Pfam" id="PF09836"/>
    </source>
</evidence>
<evidence type="ECO:0000313" key="2">
    <source>
        <dbReference type="EMBL" id="WLS05591.1"/>
    </source>
</evidence>
<dbReference type="InterPro" id="IPR018640">
    <property type="entry name" value="DUF2063"/>
</dbReference>
<sequence length="292" mass="31496">MGQRRARLAGVARGGFGRTAAARRGRTQESGLTMSQTIQSAFAAGLFDAHPPPPGLAAWNKATPQRRYAVYSNNVETSLTGALAARFPAAECIVGADFFRAMAGAFIRACPPRSPVLLAYGDAFPDFATRFEPARDVVYLADVMRLEFARGQAYHAADASPLDPGKLAGIDPRRLGELIFVPHPSLSILSSLHPFHTIWAMNTGERPLADLEHWDGEHVLVVRPRLIVDIIPLPGDCANFLRRLAAGLTLGEAAALAGGEDFDLSHALAILLRSGAFTTFREGKANENRRDD</sequence>
<geneLocation type="plasmid" evidence="2 3">
    <name>unnamed1</name>
</geneLocation>
<evidence type="ECO:0000313" key="3">
    <source>
        <dbReference type="Proteomes" id="UP001225788"/>
    </source>
</evidence>
<accession>A0ABY9KAW3</accession>
<proteinExistence type="predicted"/>
<gene>
    <name evidence="2" type="ORF">Q9315_17055</name>
</gene>
<dbReference type="RefSeq" id="WP_306162047.1">
    <property type="nucleotide sequence ID" value="NZ_CP132315.1"/>
</dbReference>
<dbReference type="GO" id="GO:0003677">
    <property type="term" value="F:DNA binding"/>
    <property type="evidence" value="ECO:0007669"/>
    <property type="project" value="UniProtKB-KW"/>
</dbReference>
<feature type="domain" description="Putative DNA-binding" evidence="1">
    <location>
        <begin position="38"/>
        <end position="127"/>
    </location>
</feature>
<dbReference type="EMBL" id="CP132315">
    <property type="protein sequence ID" value="WLS05591.1"/>
    <property type="molecule type" value="Genomic_DNA"/>
</dbReference>
<keyword evidence="2" id="KW-0238">DNA-binding</keyword>
<dbReference type="Gene3D" id="1.10.150.690">
    <property type="entry name" value="DUF2063"/>
    <property type="match status" value="1"/>
</dbReference>
<name>A0ABY9KAW3_9HYPH</name>
<dbReference type="Pfam" id="PF09836">
    <property type="entry name" value="DUF2063"/>
    <property type="match status" value="1"/>
</dbReference>